<name>A0A6J4ZMN1_9BURK</name>
<protein>
    <submittedName>
        <fullName evidence="1">Uncharacterized protein</fullName>
    </submittedName>
</protein>
<organism evidence="1 2">
    <name type="scientific">Paraburkholderia rhynchosiae</name>
    <dbReference type="NCBI Taxonomy" id="487049"/>
    <lineage>
        <taxon>Bacteria</taxon>
        <taxon>Pseudomonadati</taxon>
        <taxon>Pseudomonadota</taxon>
        <taxon>Betaproteobacteria</taxon>
        <taxon>Burkholderiales</taxon>
        <taxon>Burkholderiaceae</taxon>
        <taxon>Paraburkholderia</taxon>
    </lineage>
</organism>
<accession>A0A6J4ZMN1</accession>
<gene>
    <name evidence="1" type="ORF">LMG27174_00132</name>
</gene>
<reference evidence="1 2" key="1">
    <citation type="submission" date="2020-04" db="EMBL/GenBank/DDBJ databases">
        <authorList>
            <person name="De Canck E."/>
        </authorList>
    </citation>
    <scope>NUCLEOTIDE SEQUENCE [LARGE SCALE GENOMIC DNA]</scope>
    <source>
        <strain evidence="1 2">LMG 27174</strain>
    </source>
</reference>
<evidence type="ECO:0000313" key="2">
    <source>
        <dbReference type="Proteomes" id="UP000494205"/>
    </source>
</evidence>
<dbReference type="EMBL" id="CADIJZ010000001">
    <property type="protein sequence ID" value="CAB3636954.1"/>
    <property type="molecule type" value="Genomic_DNA"/>
</dbReference>
<dbReference type="AlphaFoldDB" id="A0A6J4ZMN1"/>
<evidence type="ECO:0000313" key="1">
    <source>
        <dbReference type="EMBL" id="CAB3636954.1"/>
    </source>
</evidence>
<dbReference type="Proteomes" id="UP000494205">
    <property type="component" value="Unassembled WGS sequence"/>
</dbReference>
<sequence>MVDEFCRSGAQCRRSSLFDHIGNAALSLNAPAAHGAGPGAPAFDAPCCVWVPATRANHASHAERTVSAGFFDHTRRMR</sequence>
<proteinExistence type="predicted"/>